<evidence type="ECO:0000313" key="2">
    <source>
        <dbReference type="EMBL" id="MTI29059.1"/>
    </source>
</evidence>
<evidence type="ECO:0000313" key="3">
    <source>
        <dbReference type="Proteomes" id="UP000798808"/>
    </source>
</evidence>
<protein>
    <recommendedName>
        <fullName evidence="4">META domain-containing protein</fullName>
    </recommendedName>
</protein>
<feature type="signal peptide" evidence="1">
    <location>
        <begin position="1"/>
        <end position="20"/>
    </location>
</feature>
<evidence type="ECO:0008006" key="4">
    <source>
        <dbReference type="Google" id="ProtNLM"/>
    </source>
</evidence>
<dbReference type="Proteomes" id="UP000798808">
    <property type="component" value="Unassembled WGS sequence"/>
</dbReference>
<keyword evidence="1" id="KW-0732">Signal</keyword>
<dbReference type="EMBL" id="SMLW01000678">
    <property type="protein sequence ID" value="MTI29059.1"/>
    <property type="molecule type" value="Genomic_DNA"/>
</dbReference>
<comment type="caution">
    <text evidence="2">The sequence shown here is derived from an EMBL/GenBank/DDBJ whole genome shotgun (WGS) entry which is preliminary data.</text>
</comment>
<gene>
    <name evidence="2" type="ORF">E1163_29120</name>
</gene>
<evidence type="ECO:0000256" key="1">
    <source>
        <dbReference type="SAM" id="SignalP"/>
    </source>
</evidence>
<dbReference type="InterPro" id="IPR038670">
    <property type="entry name" value="HslJ-like_sf"/>
</dbReference>
<proteinExistence type="predicted"/>
<reference evidence="2 3" key="1">
    <citation type="submission" date="2019-02" db="EMBL/GenBank/DDBJ databases">
        <authorList>
            <person name="Goldberg S.R."/>
            <person name="Haltli B.A."/>
            <person name="Correa H."/>
            <person name="Russell K.G."/>
        </authorList>
    </citation>
    <scope>NUCLEOTIDE SEQUENCE [LARGE SCALE GENOMIC DNA]</scope>
    <source>
        <strain evidence="2 3">JCM 16186</strain>
    </source>
</reference>
<organism evidence="2 3">
    <name type="scientific">Fulvivirga kasyanovii</name>
    <dbReference type="NCBI Taxonomy" id="396812"/>
    <lineage>
        <taxon>Bacteria</taxon>
        <taxon>Pseudomonadati</taxon>
        <taxon>Bacteroidota</taxon>
        <taxon>Cytophagia</taxon>
        <taxon>Cytophagales</taxon>
        <taxon>Fulvivirgaceae</taxon>
        <taxon>Fulvivirga</taxon>
    </lineage>
</organism>
<accession>A0ABW9S033</accession>
<feature type="chain" id="PRO_5046599619" description="META domain-containing protein" evidence="1">
    <location>
        <begin position="21"/>
        <end position="267"/>
    </location>
</feature>
<dbReference type="Gene3D" id="2.40.128.270">
    <property type="match status" value="1"/>
</dbReference>
<keyword evidence="3" id="KW-1185">Reference proteome</keyword>
<dbReference type="RefSeq" id="WP_155177185.1">
    <property type="nucleotide sequence ID" value="NZ_BAAAFL010000010.1"/>
</dbReference>
<sequence>MNLLALSILLLFLDSPASNLSGNWTALHYKDSNQLICHQRAGHFQPTLIFTKEVLIDKSCNEFTYSYSINDDIIKLEHVSPGRTLMGCPGLRENVEDLLSRNSTFKHQLTGDTLYLIFNNKEELKLMRTESLDMNWYDQYYREIGCKWPDVYYSISKDSIHNEPIHYFAEVFPTSCNDDPQKIIDQNIKRTARLERLDANEKLVLRFPIDKYGKLHVDLPEQEYPSIYKEEILRLLKLLPHWEPAKIDDEPVNMYYPLIFDFRKAEE</sequence>
<name>A0ABW9S033_9BACT</name>